<feature type="transmembrane region" description="Helical" evidence="2">
    <location>
        <begin position="147"/>
        <end position="165"/>
    </location>
</feature>
<feature type="region of interest" description="Disordered" evidence="1">
    <location>
        <begin position="1"/>
        <end position="141"/>
    </location>
</feature>
<evidence type="ECO:0000313" key="5">
    <source>
        <dbReference type="Proteomes" id="UP000291591"/>
    </source>
</evidence>
<dbReference type="EMBL" id="SHKL01000001">
    <property type="protein sequence ID" value="RZT85975.1"/>
    <property type="molecule type" value="Genomic_DNA"/>
</dbReference>
<dbReference type="GO" id="GO:0004519">
    <property type="term" value="F:endonuclease activity"/>
    <property type="evidence" value="ECO:0007669"/>
    <property type="project" value="UniProtKB-KW"/>
</dbReference>
<dbReference type="InterPro" id="IPR035437">
    <property type="entry name" value="SNase_OB-fold_sf"/>
</dbReference>
<dbReference type="Pfam" id="PF00565">
    <property type="entry name" value="SNase"/>
    <property type="match status" value="1"/>
</dbReference>
<comment type="caution">
    <text evidence="4">The sequence shown here is derived from an EMBL/GenBank/DDBJ whole genome shotgun (WGS) entry which is preliminary data.</text>
</comment>
<keyword evidence="4" id="KW-0255">Endonuclease</keyword>
<keyword evidence="4" id="KW-0378">Hydrolase</keyword>
<keyword evidence="2" id="KW-0812">Transmembrane</keyword>
<feature type="compositionally biased region" description="Low complexity" evidence="1">
    <location>
        <begin position="91"/>
        <end position="101"/>
    </location>
</feature>
<proteinExistence type="predicted"/>
<dbReference type="PROSITE" id="PS50830">
    <property type="entry name" value="TNASE_3"/>
    <property type="match status" value="1"/>
</dbReference>
<name>A0A4Q7UW17_PSEST</name>
<evidence type="ECO:0000256" key="2">
    <source>
        <dbReference type="SAM" id="Phobius"/>
    </source>
</evidence>
<dbReference type="Proteomes" id="UP000291591">
    <property type="component" value="Unassembled WGS sequence"/>
</dbReference>
<dbReference type="OrthoDB" id="4337778at2"/>
<dbReference type="AlphaFoldDB" id="A0A4Q7UW17"/>
<evidence type="ECO:0000259" key="3">
    <source>
        <dbReference type="PROSITE" id="PS50830"/>
    </source>
</evidence>
<reference evidence="4 5" key="1">
    <citation type="submission" date="2019-02" db="EMBL/GenBank/DDBJ databases">
        <title>Sequencing the genomes of 1000 actinobacteria strains.</title>
        <authorList>
            <person name="Klenk H.-P."/>
        </authorList>
    </citation>
    <scope>NUCLEOTIDE SEQUENCE [LARGE SCALE GENOMIC DNA]</scope>
    <source>
        <strain evidence="4 5">DSM 45779</strain>
    </source>
</reference>
<sequence length="330" mass="33983">MTDRGRNLVDDDAGSDPGNDAGGTDVAGVPLPRRSPRPGRSEIAQARSELFGDDGDVLWTDATRTDPDPAGEPPVTGAESPDDATGPGDTARAAYPADAPAGLTPAQDPPTVFLTAPPSPPTGPGYVPPPPPPKDPEPAGRRSWPRIVLAVVVAAVLLGLAFGIGRATGTAPVQDTAAPALPSRPTMIGQVLSVRSADTVTVRVADQTFDVSVLGLDAPQPARPAGPDGPAVPAECGADAGIAYASDQLIGRQVTLVPDPTVDEFDQQGRRLAYLVLRTEQNYTDQALVAGIARASTDRPLWYSDVLAQGETTARAAGAGIWGFPCNETR</sequence>
<keyword evidence="5" id="KW-1185">Reference proteome</keyword>
<evidence type="ECO:0000313" key="4">
    <source>
        <dbReference type="EMBL" id="RZT85975.1"/>
    </source>
</evidence>
<accession>A0A4Q7UW17</accession>
<evidence type="ECO:0000256" key="1">
    <source>
        <dbReference type="SAM" id="MobiDB-lite"/>
    </source>
</evidence>
<gene>
    <name evidence="4" type="ORF">EV383_2863</name>
</gene>
<keyword evidence="2" id="KW-0472">Membrane</keyword>
<dbReference type="InterPro" id="IPR016071">
    <property type="entry name" value="Staphylococal_nuclease_OB-fold"/>
</dbReference>
<dbReference type="Gene3D" id="2.40.50.90">
    <property type="match status" value="1"/>
</dbReference>
<dbReference type="SMART" id="SM00318">
    <property type="entry name" value="SNc"/>
    <property type="match status" value="1"/>
</dbReference>
<feature type="domain" description="TNase-like" evidence="3">
    <location>
        <begin position="185"/>
        <end position="324"/>
    </location>
</feature>
<dbReference type="SUPFAM" id="SSF50199">
    <property type="entry name" value="Staphylococcal nuclease"/>
    <property type="match status" value="1"/>
</dbReference>
<dbReference type="RefSeq" id="WP_130290352.1">
    <property type="nucleotide sequence ID" value="NZ_SHKL01000001.1"/>
</dbReference>
<organism evidence="4 5">
    <name type="scientific">Pseudonocardia sediminis</name>
    <dbReference type="NCBI Taxonomy" id="1397368"/>
    <lineage>
        <taxon>Bacteria</taxon>
        <taxon>Bacillati</taxon>
        <taxon>Actinomycetota</taxon>
        <taxon>Actinomycetes</taxon>
        <taxon>Pseudonocardiales</taxon>
        <taxon>Pseudonocardiaceae</taxon>
        <taxon>Pseudonocardia</taxon>
    </lineage>
</organism>
<feature type="compositionally biased region" description="Pro residues" evidence="1">
    <location>
        <begin position="117"/>
        <end position="133"/>
    </location>
</feature>
<keyword evidence="2" id="KW-1133">Transmembrane helix</keyword>
<protein>
    <submittedName>
        <fullName evidence="4">Endonuclease YncB(Thermonuclease family)</fullName>
    </submittedName>
</protein>
<keyword evidence="4" id="KW-0540">Nuclease</keyword>